<evidence type="ECO:0000313" key="8">
    <source>
        <dbReference type="EMBL" id="VDK43138.1"/>
    </source>
</evidence>
<evidence type="ECO:0000259" key="7">
    <source>
        <dbReference type="PROSITE" id="PS50066"/>
    </source>
</evidence>
<protein>
    <submittedName>
        <fullName evidence="10">Myocyte-specific enhancer factor 2 (inferred by orthology to a D. melanogaster protein)</fullName>
    </submittedName>
</protein>
<comment type="subcellular location">
    <subcellularLocation>
        <location evidence="1">Nucleus</location>
    </subcellularLocation>
</comment>
<dbReference type="WBParaSite" id="ASIM_0001097901-mRNA-1">
    <property type="protein sequence ID" value="ASIM_0001097901-mRNA-1"/>
    <property type="gene ID" value="ASIM_0001097901"/>
</dbReference>
<keyword evidence="2" id="KW-0805">Transcription regulation</keyword>
<feature type="compositionally biased region" description="Polar residues" evidence="6">
    <location>
        <begin position="200"/>
        <end position="221"/>
    </location>
</feature>
<organism evidence="10">
    <name type="scientific">Anisakis simplex</name>
    <name type="common">Herring worm</name>
    <dbReference type="NCBI Taxonomy" id="6269"/>
    <lineage>
        <taxon>Eukaryota</taxon>
        <taxon>Metazoa</taxon>
        <taxon>Ecdysozoa</taxon>
        <taxon>Nematoda</taxon>
        <taxon>Chromadorea</taxon>
        <taxon>Rhabditida</taxon>
        <taxon>Spirurina</taxon>
        <taxon>Ascaridomorpha</taxon>
        <taxon>Ascaridoidea</taxon>
        <taxon>Anisakidae</taxon>
        <taxon>Anisakis</taxon>
        <taxon>Anisakis simplex complex</taxon>
    </lineage>
</organism>
<dbReference type="InterPro" id="IPR036879">
    <property type="entry name" value="TF_MADSbox_sf"/>
</dbReference>
<feature type="domain" description="MADS-box" evidence="7">
    <location>
        <begin position="1"/>
        <end position="33"/>
    </location>
</feature>
<dbReference type="AlphaFoldDB" id="A0A0M3JSL9"/>
<dbReference type="SMART" id="SM00432">
    <property type="entry name" value="MADS"/>
    <property type="match status" value="1"/>
</dbReference>
<dbReference type="PROSITE" id="PS50066">
    <property type="entry name" value="MADS_BOX_2"/>
    <property type="match status" value="1"/>
</dbReference>
<dbReference type="EMBL" id="UYRR01031003">
    <property type="protein sequence ID" value="VDK43138.1"/>
    <property type="molecule type" value="Genomic_DNA"/>
</dbReference>
<dbReference type="Proteomes" id="UP000267096">
    <property type="component" value="Unassembled WGS sequence"/>
</dbReference>
<dbReference type="GO" id="GO:0046983">
    <property type="term" value="F:protein dimerization activity"/>
    <property type="evidence" value="ECO:0007669"/>
    <property type="project" value="InterPro"/>
</dbReference>
<keyword evidence="4" id="KW-0804">Transcription</keyword>
<evidence type="ECO:0000256" key="3">
    <source>
        <dbReference type="ARBA" id="ARBA00023125"/>
    </source>
</evidence>
<dbReference type="OrthoDB" id="1898716at2759"/>
<keyword evidence="9" id="KW-1185">Reference proteome</keyword>
<dbReference type="SUPFAM" id="SSF55455">
    <property type="entry name" value="SRF-like"/>
    <property type="match status" value="1"/>
</dbReference>
<feature type="region of interest" description="Disordered" evidence="6">
    <location>
        <begin position="162"/>
        <end position="183"/>
    </location>
</feature>
<keyword evidence="5" id="KW-0539">Nucleus</keyword>
<feature type="compositionally biased region" description="Polar residues" evidence="6">
    <location>
        <begin position="81"/>
        <end position="96"/>
    </location>
</feature>
<dbReference type="GO" id="GO:0003677">
    <property type="term" value="F:DNA binding"/>
    <property type="evidence" value="ECO:0007669"/>
    <property type="project" value="UniProtKB-KW"/>
</dbReference>
<reference evidence="10" key="1">
    <citation type="submission" date="2017-02" db="UniProtKB">
        <authorList>
            <consortium name="WormBaseParasite"/>
        </authorList>
    </citation>
    <scope>IDENTIFICATION</scope>
</reference>
<dbReference type="PANTHER" id="PTHR48019">
    <property type="entry name" value="SERUM RESPONSE FACTOR HOMOLOG"/>
    <property type="match status" value="1"/>
</dbReference>
<feature type="region of interest" description="Disordered" evidence="6">
    <location>
        <begin position="199"/>
        <end position="242"/>
    </location>
</feature>
<evidence type="ECO:0000256" key="5">
    <source>
        <dbReference type="ARBA" id="ARBA00023242"/>
    </source>
</evidence>
<evidence type="ECO:0000313" key="9">
    <source>
        <dbReference type="Proteomes" id="UP000267096"/>
    </source>
</evidence>
<sequence>MKKAYELSVLCDCEIALIIFNSTNKLFQYASTDMDKVLLKYTEYNEPHESRTNADIMEALQRKESKSGGGDSDDDSPGPSTPNLPNGTNSATNVLASTGSSADFNGVSNIAQQMFNHPNVFLTPPQIATYNNAAAAAVAVAASSSSASAAVAAAAVASRNPLSMQQQQQQTRSLNADSANTPHKVDFASTSAFASGGFSDCSTTSPHQSNQSTTAAGSTQRGGVASSHDQQQQQQQAIRNTAGDTNSQLDATAIEQQQHHSSVQQLVVSQTSLLNNTSSNEQQQLSSRLHATTPWLNSLQPTKPYVKAEPNSPAEKRARIDDWRAQSIT</sequence>
<feature type="region of interest" description="Disordered" evidence="6">
    <location>
        <begin position="62"/>
        <end position="96"/>
    </location>
</feature>
<feature type="region of interest" description="Disordered" evidence="6">
    <location>
        <begin position="293"/>
        <end position="329"/>
    </location>
</feature>
<evidence type="ECO:0000256" key="6">
    <source>
        <dbReference type="SAM" id="MobiDB-lite"/>
    </source>
</evidence>
<feature type="compositionally biased region" description="Polar residues" evidence="6">
    <location>
        <begin position="171"/>
        <end position="181"/>
    </location>
</feature>
<name>A0A0M3JSL9_ANISI</name>
<reference evidence="8 9" key="2">
    <citation type="submission" date="2018-11" db="EMBL/GenBank/DDBJ databases">
        <authorList>
            <consortium name="Pathogen Informatics"/>
        </authorList>
    </citation>
    <scope>NUCLEOTIDE SEQUENCE [LARGE SCALE GENOMIC DNA]</scope>
</reference>
<dbReference type="InterPro" id="IPR002100">
    <property type="entry name" value="TF_MADSbox"/>
</dbReference>
<keyword evidence="3" id="KW-0238">DNA-binding</keyword>
<accession>A0A0M3JSL9</accession>
<dbReference type="GO" id="GO:0005634">
    <property type="term" value="C:nucleus"/>
    <property type="evidence" value="ECO:0007669"/>
    <property type="project" value="UniProtKB-SubCell"/>
</dbReference>
<proteinExistence type="predicted"/>
<evidence type="ECO:0000313" key="10">
    <source>
        <dbReference type="WBParaSite" id="ASIM_0001097901-mRNA-1"/>
    </source>
</evidence>
<evidence type="ECO:0000256" key="1">
    <source>
        <dbReference type="ARBA" id="ARBA00004123"/>
    </source>
</evidence>
<evidence type="ECO:0000256" key="4">
    <source>
        <dbReference type="ARBA" id="ARBA00023163"/>
    </source>
</evidence>
<feature type="compositionally biased region" description="Basic and acidic residues" evidence="6">
    <location>
        <begin position="314"/>
        <end position="329"/>
    </location>
</feature>
<dbReference type="Gene3D" id="3.40.1810.10">
    <property type="entry name" value="Transcription factor, MADS-box"/>
    <property type="match status" value="1"/>
</dbReference>
<gene>
    <name evidence="8" type="ORF">ASIM_LOCUS10537</name>
</gene>
<dbReference type="Pfam" id="PF00319">
    <property type="entry name" value="SRF-TF"/>
    <property type="match status" value="1"/>
</dbReference>
<dbReference type="InterPro" id="IPR050142">
    <property type="entry name" value="MADS-box/MEF2_TF"/>
</dbReference>
<evidence type="ECO:0000256" key="2">
    <source>
        <dbReference type="ARBA" id="ARBA00023015"/>
    </source>
</evidence>